<dbReference type="OMA" id="WSYELAH"/>
<accession>A2Z0T5</accession>
<dbReference type="SUPFAM" id="SSF81383">
    <property type="entry name" value="F-box domain"/>
    <property type="match status" value="1"/>
</dbReference>
<evidence type="ECO:0000313" key="2">
    <source>
        <dbReference type="EMBL" id="EAZ08946.1"/>
    </source>
</evidence>
<dbReference type="Pfam" id="PF03478">
    <property type="entry name" value="Beta-prop_KIB1-4"/>
    <property type="match status" value="2"/>
</dbReference>
<proteinExistence type="predicted"/>
<reference evidence="2 3" key="1">
    <citation type="journal article" date="2005" name="PLoS Biol.">
        <title>The genomes of Oryza sativa: a history of duplications.</title>
        <authorList>
            <person name="Yu J."/>
            <person name="Wang J."/>
            <person name="Lin W."/>
            <person name="Li S."/>
            <person name="Li H."/>
            <person name="Zhou J."/>
            <person name="Ni P."/>
            <person name="Dong W."/>
            <person name="Hu S."/>
            <person name="Zeng C."/>
            <person name="Zhang J."/>
            <person name="Zhang Y."/>
            <person name="Li R."/>
            <person name="Xu Z."/>
            <person name="Li S."/>
            <person name="Li X."/>
            <person name="Zheng H."/>
            <person name="Cong L."/>
            <person name="Lin L."/>
            <person name="Yin J."/>
            <person name="Geng J."/>
            <person name="Li G."/>
            <person name="Shi J."/>
            <person name="Liu J."/>
            <person name="Lv H."/>
            <person name="Li J."/>
            <person name="Wang J."/>
            <person name="Deng Y."/>
            <person name="Ran L."/>
            <person name="Shi X."/>
            <person name="Wang X."/>
            <person name="Wu Q."/>
            <person name="Li C."/>
            <person name="Ren X."/>
            <person name="Wang J."/>
            <person name="Wang X."/>
            <person name="Li D."/>
            <person name="Liu D."/>
            <person name="Zhang X."/>
            <person name="Ji Z."/>
            <person name="Zhao W."/>
            <person name="Sun Y."/>
            <person name="Zhang Z."/>
            <person name="Bao J."/>
            <person name="Han Y."/>
            <person name="Dong L."/>
            <person name="Ji J."/>
            <person name="Chen P."/>
            <person name="Wu S."/>
            <person name="Liu J."/>
            <person name="Xiao Y."/>
            <person name="Bu D."/>
            <person name="Tan J."/>
            <person name="Yang L."/>
            <person name="Ye C."/>
            <person name="Zhang J."/>
            <person name="Xu J."/>
            <person name="Zhou Y."/>
            <person name="Yu Y."/>
            <person name="Zhang B."/>
            <person name="Zhuang S."/>
            <person name="Wei H."/>
            <person name="Liu B."/>
            <person name="Lei M."/>
            <person name="Yu H."/>
            <person name="Li Y."/>
            <person name="Xu H."/>
            <person name="Wei S."/>
            <person name="He X."/>
            <person name="Fang L."/>
            <person name="Zhang Z."/>
            <person name="Zhang Y."/>
            <person name="Huang X."/>
            <person name="Su Z."/>
            <person name="Tong W."/>
            <person name="Li J."/>
            <person name="Tong Z."/>
            <person name="Li S."/>
            <person name="Ye J."/>
            <person name="Wang L."/>
            <person name="Fang L."/>
            <person name="Lei T."/>
            <person name="Chen C."/>
            <person name="Chen H."/>
            <person name="Xu Z."/>
            <person name="Li H."/>
            <person name="Huang H."/>
            <person name="Zhang F."/>
            <person name="Xu H."/>
            <person name="Li N."/>
            <person name="Zhao C."/>
            <person name="Li S."/>
            <person name="Dong L."/>
            <person name="Huang Y."/>
            <person name="Li L."/>
            <person name="Xi Y."/>
            <person name="Qi Q."/>
            <person name="Li W."/>
            <person name="Zhang B."/>
            <person name="Hu W."/>
            <person name="Zhang Y."/>
            <person name="Tian X."/>
            <person name="Jiao Y."/>
            <person name="Liang X."/>
            <person name="Jin J."/>
            <person name="Gao L."/>
            <person name="Zheng W."/>
            <person name="Hao B."/>
            <person name="Liu S."/>
            <person name="Wang W."/>
            <person name="Yuan L."/>
            <person name="Cao M."/>
            <person name="McDermott J."/>
            <person name="Samudrala R."/>
            <person name="Wang J."/>
            <person name="Wong G.K."/>
            <person name="Yang H."/>
        </authorList>
    </citation>
    <scope>NUCLEOTIDE SEQUENCE [LARGE SCALE GENOMIC DNA]</scope>
    <source>
        <strain evidence="3">cv. 93-11</strain>
    </source>
</reference>
<dbReference type="InterPro" id="IPR005174">
    <property type="entry name" value="KIB1-4_b-propeller"/>
</dbReference>
<dbReference type="PANTHER" id="PTHR33127">
    <property type="entry name" value="TRANSMEMBRANE PROTEIN"/>
    <property type="match status" value="1"/>
</dbReference>
<feature type="domain" description="KIB1-4 beta-propeller" evidence="1">
    <location>
        <begin position="91"/>
        <end position="304"/>
    </location>
</feature>
<dbReference type="Proteomes" id="UP000007015">
    <property type="component" value="Chromosome 9"/>
</dbReference>
<feature type="domain" description="KIB1-4 beta-propeller" evidence="1">
    <location>
        <begin position="345"/>
        <end position="444"/>
    </location>
</feature>
<dbReference type="Gene3D" id="1.20.1280.50">
    <property type="match status" value="1"/>
</dbReference>
<dbReference type="Gramene" id="BGIOSGA029837-TA">
    <property type="protein sequence ID" value="BGIOSGA029837-PA"/>
    <property type="gene ID" value="BGIOSGA029837"/>
</dbReference>
<dbReference type="EMBL" id="CM000134">
    <property type="protein sequence ID" value="EAZ08946.1"/>
    <property type="molecule type" value="Genomic_DNA"/>
</dbReference>
<dbReference type="AlphaFoldDB" id="A2Z0T5"/>
<dbReference type="InterPro" id="IPR036047">
    <property type="entry name" value="F-box-like_dom_sf"/>
</dbReference>
<evidence type="ECO:0000313" key="3">
    <source>
        <dbReference type="Proteomes" id="UP000007015"/>
    </source>
</evidence>
<organism evidence="2 3">
    <name type="scientific">Oryza sativa subsp. indica</name>
    <name type="common">Rice</name>
    <dbReference type="NCBI Taxonomy" id="39946"/>
    <lineage>
        <taxon>Eukaryota</taxon>
        <taxon>Viridiplantae</taxon>
        <taxon>Streptophyta</taxon>
        <taxon>Embryophyta</taxon>
        <taxon>Tracheophyta</taxon>
        <taxon>Spermatophyta</taxon>
        <taxon>Magnoliopsida</taxon>
        <taxon>Liliopsida</taxon>
        <taxon>Poales</taxon>
        <taxon>Poaceae</taxon>
        <taxon>BOP clade</taxon>
        <taxon>Oryzoideae</taxon>
        <taxon>Oryzeae</taxon>
        <taxon>Oryzinae</taxon>
        <taxon>Oryza</taxon>
        <taxon>Oryza sativa</taxon>
    </lineage>
</organism>
<dbReference type="PANTHER" id="PTHR33127:SF69">
    <property type="entry name" value="OS09G0340800 PROTEIN"/>
    <property type="match status" value="1"/>
</dbReference>
<protein>
    <recommendedName>
        <fullName evidence="1">KIB1-4 beta-propeller domain-containing protein</fullName>
    </recommendedName>
</protein>
<name>A2Z0T5_ORYSI</name>
<dbReference type="HOGENOM" id="CLU_040246_0_0_1"/>
<gene>
    <name evidence="2" type="ORF">OsI_31210</name>
</gene>
<keyword evidence="3" id="KW-1185">Reference proteome</keyword>
<sequence length="517" mass="59121">MEAAAASSSQARGWSSLPADVLVLILGSLRWSSHPIVALVCRHWRYAASLCPFYPAWITPLLLNTAEVGTANIRYYSPYYDKNFEVDDTLKVPGAKICCSTGRHLKMRVDKSSVFDINLVSSVLVEVLPQKPYALFNFVVSDRDERLFGIEAMFTIEVASAIRTNSDEWEDWNLAENSPDWSQLQASPGTNPVLHNSLLYLLAQDGRLAVYDPCRHHEGFKILDKPNSLGFKCEDSYLLESNQGELMVVAIERRGKKVHLVKLNEQSMEWEKVDSLHSQTVFTGSLTTMMKKTKFNWMQNMIFLPRFYQWPETVHVDLVARDGELAFVPKLPFCADTYLDTCAQDGRLAVYDPCRHHEGFKILDKPNSFGFKCEDSYLLESNQGELMVVAIERRGKKVHLVKLNEQSMEWEKVDSLHSQTVFTGSLTTMMKKTKFNWMQNMIFLPRFYQWPETVHVDLVARDGELAFVPKLPFCADTYLDTCGTNIWSYELAHGAATKEFWGTERADYSIWVDFGDN</sequence>
<evidence type="ECO:0000259" key="1">
    <source>
        <dbReference type="Pfam" id="PF03478"/>
    </source>
</evidence>